<evidence type="ECO:0000256" key="2">
    <source>
        <dbReference type="SAM" id="Phobius"/>
    </source>
</evidence>
<dbReference type="Proteomes" id="UP000217199">
    <property type="component" value="Unassembled WGS sequence"/>
</dbReference>
<keyword evidence="2" id="KW-0812">Transmembrane</keyword>
<feature type="transmembrane region" description="Helical" evidence="2">
    <location>
        <begin position="479"/>
        <end position="499"/>
    </location>
</feature>
<feature type="region of interest" description="Disordered" evidence="1">
    <location>
        <begin position="27"/>
        <end position="72"/>
    </location>
</feature>
<feature type="region of interest" description="Disordered" evidence="1">
    <location>
        <begin position="526"/>
        <end position="551"/>
    </location>
</feature>
<proteinExistence type="predicted"/>
<dbReference type="EMBL" id="NBII01000007">
    <property type="protein sequence ID" value="PAV16961.1"/>
    <property type="molecule type" value="Genomic_DNA"/>
</dbReference>
<sequence length="604" mass="66779">MAHNNFDSDRRSAVSSFYGAPKSSFDMLNSQNARAGTPGAGIGGSSASRHDRDDASSFYGSQRAPRGSTDMLVSQSAGYNRASFFDVGREAPVKGIQDEEDAFLGSRQGATGRDEEAGWDVFADFNNAGPRYSTAFVKYDEGYQRLPPDSSASVRTPTKVEEDAHTQATGAPVELVTVPALGAEWKKSELEAMTKKGRRKLKDNDRGQKFREWNRDQRGCCGRYGTRKQVAIGLFIICVLVGIALGICLPRVPAFSFNSVSPLLNGTAPPETIFSRSPANFSFAAKLDLKVNTDSNILPLKLKHINAEIFDSNTNERVATGTMSATIPGKSIQEIQLPLNFTYLASNDSDTTWNNWYDACRNSALYTDGQRPGVDFYVKLKLGIFGLIGDRSASTQITNVAFSSNSKSARLVKPNPLKSSRAPSSPFNTSSHLTHRGSRISVIYLQHIPSSINYPAHTCIHQLVARDNEDGGLKDSTKIGIAIGLICFFGLTISFWFIWRLHWSRRTQPNEWDNFRDETLNRWMDNVGGPSRSNNTRNTFPPDGIRTRESDYNNKPQTCAPRFPIACKGRATPRVLTLNSLYLSFSVSTALQYFDFTHYSSFCI</sequence>
<feature type="region of interest" description="Disordered" evidence="1">
    <location>
        <begin position="413"/>
        <end position="433"/>
    </location>
</feature>
<comment type="caution">
    <text evidence="3">The sequence shown here is derived from an EMBL/GenBank/DDBJ whole genome shotgun (WGS) entry which is preliminary data.</text>
</comment>
<keyword evidence="4" id="KW-1185">Reference proteome</keyword>
<accession>A0A286UBJ2</accession>
<evidence type="ECO:0000313" key="3">
    <source>
        <dbReference type="EMBL" id="PAV16961.1"/>
    </source>
</evidence>
<name>A0A286UBJ2_9AGAM</name>
<dbReference type="AlphaFoldDB" id="A0A286UBJ2"/>
<dbReference type="OrthoDB" id="5582002at2759"/>
<keyword evidence="2" id="KW-1133">Transmembrane helix</keyword>
<reference evidence="3 4" key="1">
    <citation type="journal article" date="2017" name="Mol. Ecol.">
        <title>Comparative and population genomic landscape of Phellinus noxius: A hypervariable fungus causing root rot in trees.</title>
        <authorList>
            <person name="Chung C.L."/>
            <person name="Lee T.J."/>
            <person name="Akiba M."/>
            <person name="Lee H.H."/>
            <person name="Kuo T.H."/>
            <person name="Liu D."/>
            <person name="Ke H.M."/>
            <person name="Yokoi T."/>
            <person name="Roa M.B."/>
            <person name="Lu M.J."/>
            <person name="Chang Y.Y."/>
            <person name="Ann P.J."/>
            <person name="Tsai J.N."/>
            <person name="Chen C.Y."/>
            <person name="Tzean S.S."/>
            <person name="Ota Y."/>
            <person name="Hattori T."/>
            <person name="Sahashi N."/>
            <person name="Liou R.F."/>
            <person name="Kikuchi T."/>
            <person name="Tsai I.J."/>
        </authorList>
    </citation>
    <scope>NUCLEOTIDE SEQUENCE [LARGE SCALE GENOMIC DNA]</scope>
    <source>
        <strain evidence="3 4">FFPRI411160</strain>
    </source>
</reference>
<dbReference type="InParanoid" id="A0A286UBJ2"/>
<evidence type="ECO:0000313" key="4">
    <source>
        <dbReference type="Proteomes" id="UP000217199"/>
    </source>
</evidence>
<feature type="compositionally biased region" description="Polar residues" evidence="1">
    <location>
        <begin position="417"/>
        <end position="432"/>
    </location>
</feature>
<organism evidence="3 4">
    <name type="scientific">Pyrrhoderma noxium</name>
    <dbReference type="NCBI Taxonomy" id="2282107"/>
    <lineage>
        <taxon>Eukaryota</taxon>
        <taxon>Fungi</taxon>
        <taxon>Dikarya</taxon>
        <taxon>Basidiomycota</taxon>
        <taxon>Agaricomycotina</taxon>
        <taxon>Agaricomycetes</taxon>
        <taxon>Hymenochaetales</taxon>
        <taxon>Hymenochaetaceae</taxon>
        <taxon>Pyrrhoderma</taxon>
    </lineage>
</organism>
<feature type="transmembrane region" description="Helical" evidence="2">
    <location>
        <begin position="230"/>
        <end position="249"/>
    </location>
</feature>
<dbReference type="STRING" id="2282107.A0A286UBJ2"/>
<keyword evidence="2" id="KW-0472">Membrane</keyword>
<evidence type="ECO:0000256" key="1">
    <source>
        <dbReference type="SAM" id="MobiDB-lite"/>
    </source>
</evidence>
<protein>
    <submittedName>
        <fullName evidence="3">Uncharacterized protein</fullName>
    </submittedName>
</protein>
<gene>
    <name evidence="3" type="ORF">PNOK_0702500</name>
</gene>